<gene>
    <name evidence="2" type="ORF">MRATA1EN1_LOCUS24531</name>
</gene>
<reference evidence="2" key="1">
    <citation type="submission" date="2023-04" db="EMBL/GenBank/DDBJ databases">
        <authorList>
            <consortium name="ELIXIR-Norway"/>
        </authorList>
    </citation>
    <scope>NUCLEOTIDE SEQUENCE [LARGE SCALE GENOMIC DNA]</scope>
</reference>
<organism evidence="2 3">
    <name type="scientific">Rangifer tarandus platyrhynchus</name>
    <name type="common">Svalbard reindeer</name>
    <dbReference type="NCBI Taxonomy" id="3082113"/>
    <lineage>
        <taxon>Eukaryota</taxon>
        <taxon>Metazoa</taxon>
        <taxon>Chordata</taxon>
        <taxon>Craniata</taxon>
        <taxon>Vertebrata</taxon>
        <taxon>Euteleostomi</taxon>
        <taxon>Mammalia</taxon>
        <taxon>Eutheria</taxon>
        <taxon>Laurasiatheria</taxon>
        <taxon>Artiodactyla</taxon>
        <taxon>Ruminantia</taxon>
        <taxon>Pecora</taxon>
        <taxon>Cervidae</taxon>
        <taxon>Odocoileinae</taxon>
        <taxon>Rangifer</taxon>
    </lineage>
</organism>
<sequence length="117" mass="12472">MWGCLGSQRRRHQGQTGMLPGLRSAGFTGAPWVRVRMKCSTKQENGLRKATLTLCTWDGPWSLEQDLALEGHGPGQFRARADYCLPVEQGPPSSTLPSTKSLKSAPNTGSGSGSGEG</sequence>
<evidence type="ECO:0000313" key="2">
    <source>
        <dbReference type="EMBL" id="CAI9175569.1"/>
    </source>
</evidence>
<proteinExistence type="predicted"/>
<feature type="compositionally biased region" description="Low complexity" evidence="1">
    <location>
        <begin position="91"/>
        <end position="104"/>
    </location>
</feature>
<dbReference type="EMBL" id="OX459941">
    <property type="protein sequence ID" value="CAI9175569.1"/>
    <property type="molecule type" value="Genomic_DNA"/>
</dbReference>
<name>A0ABN8ZP68_RANTA</name>
<feature type="region of interest" description="Disordered" evidence="1">
    <location>
        <begin position="86"/>
        <end position="117"/>
    </location>
</feature>
<feature type="region of interest" description="Disordered" evidence="1">
    <location>
        <begin position="1"/>
        <end position="23"/>
    </location>
</feature>
<dbReference type="Proteomes" id="UP001176941">
    <property type="component" value="Chromosome 5"/>
</dbReference>
<evidence type="ECO:0000256" key="1">
    <source>
        <dbReference type="SAM" id="MobiDB-lite"/>
    </source>
</evidence>
<evidence type="ECO:0000313" key="3">
    <source>
        <dbReference type="Proteomes" id="UP001176941"/>
    </source>
</evidence>
<accession>A0ABN8ZP68</accession>
<protein>
    <submittedName>
        <fullName evidence="2">Uncharacterized protein</fullName>
    </submittedName>
</protein>
<keyword evidence="3" id="KW-1185">Reference proteome</keyword>